<dbReference type="InterPro" id="IPR021765">
    <property type="entry name" value="UstYa-like"/>
</dbReference>
<dbReference type="GO" id="GO:0043386">
    <property type="term" value="P:mycotoxin biosynthetic process"/>
    <property type="evidence" value="ECO:0007669"/>
    <property type="project" value="InterPro"/>
</dbReference>
<evidence type="ECO:0000313" key="4">
    <source>
        <dbReference type="EMBL" id="CAF9932501.1"/>
    </source>
</evidence>
<keyword evidence="3" id="KW-0472">Membrane</keyword>
<comment type="similarity">
    <text evidence="2">Belongs to the ustYa family.</text>
</comment>
<keyword evidence="3" id="KW-0812">Transmembrane</keyword>
<dbReference type="Proteomes" id="UP000664169">
    <property type="component" value="Unassembled WGS sequence"/>
</dbReference>
<keyword evidence="5" id="KW-1185">Reference proteome</keyword>
<accession>A0A8H3FUI7</accession>
<gene>
    <name evidence="4" type="ORF">GOMPHAMPRED_006593</name>
</gene>
<evidence type="ECO:0000256" key="3">
    <source>
        <dbReference type="SAM" id="Phobius"/>
    </source>
</evidence>
<dbReference type="AlphaFoldDB" id="A0A8H3FUI7"/>
<evidence type="ECO:0000313" key="5">
    <source>
        <dbReference type="Proteomes" id="UP000664169"/>
    </source>
</evidence>
<keyword evidence="3" id="KW-1133">Transmembrane helix</keyword>
<sequence length="284" mass="33152">MEKHSVESSQDSNLFEDSTTSLLEDLSPLPRRRPRASLFWKIAICAQSLALLACIGYILRLPLSVCKPTIWSPVEKLQSFELKTSTPYFYNRSPYVGKEAERIDKLWEDLYDGKYTSFRQAMLILEAGMISAISSDEASHLLNETRAAPKAPDLYLIQLQVFHDLHCLNLIRKWAYMDVYSDQAVWVDGKIDHNTKNAFHVDHCIDNLRQSIMCTNDITPRKFAPHANERQYYVYPEIYTTQMCGNFEAINEWSKERRVVEWMMGFDDEWQRTRYNIGMPDPED</sequence>
<dbReference type="PANTHER" id="PTHR33365:SF4">
    <property type="entry name" value="CYCLOCHLOROTINE BIOSYNTHESIS PROTEIN O"/>
    <property type="match status" value="1"/>
</dbReference>
<comment type="caution">
    <text evidence="4">The sequence shown here is derived from an EMBL/GenBank/DDBJ whole genome shotgun (WGS) entry which is preliminary data.</text>
</comment>
<reference evidence="4" key="1">
    <citation type="submission" date="2021-03" db="EMBL/GenBank/DDBJ databases">
        <authorList>
            <person name="Tagirdzhanova G."/>
        </authorList>
    </citation>
    <scope>NUCLEOTIDE SEQUENCE</scope>
</reference>
<dbReference type="EMBL" id="CAJPDQ010000045">
    <property type="protein sequence ID" value="CAF9932501.1"/>
    <property type="molecule type" value="Genomic_DNA"/>
</dbReference>
<feature type="transmembrane region" description="Helical" evidence="3">
    <location>
        <begin position="38"/>
        <end position="59"/>
    </location>
</feature>
<proteinExistence type="inferred from homology"/>
<protein>
    <submittedName>
        <fullName evidence="4">Uncharacterized protein</fullName>
    </submittedName>
</protein>
<organism evidence="4 5">
    <name type="scientific">Gomphillus americanus</name>
    <dbReference type="NCBI Taxonomy" id="1940652"/>
    <lineage>
        <taxon>Eukaryota</taxon>
        <taxon>Fungi</taxon>
        <taxon>Dikarya</taxon>
        <taxon>Ascomycota</taxon>
        <taxon>Pezizomycotina</taxon>
        <taxon>Lecanoromycetes</taxon>
        <taxon>OSLEUM clade</taxon>
        <taxon>Ostropomycetidae</taxon>
        <taxon>Ostropales</taxon>
        <taxon>Graphidaceae</taxon>
        <taxon>Gomphilloideae</taxon>
        <taxon>Gomphillus</taxon>
    </lineage>
</organism>
<name>A0A8H3FUI7_9LECA</name>
<comment type="pathway">
    <text evidence="1">Mycotoxin biosynthesis.</text>
</comment>
<dbReference type="OrthoDB" id="3687641at2759"/>
<dbReference type="PANTHER" id="PTHR33365">
    <property type="entry name" value="YALI0B05434P"/>
    <property type="match status" value="1"/>
</dbReference>
<evidence type="ECO:0000256" key="1">
    <source>
        <dbReference type="ARBA" id="ARBA00004685"/>
    </source>
</evidence>
<evidence type="ECO:0000256" key="2">
    <source>
        <dbReference type="ARBA" id="ARBA00035112"/>
    </source>
</evidence>
<dbReference type="Pfam" id="PF11807">
    <property type="entry name" value="UstYa"/>
    <property type="match status" value="1"/>
</dbReference>